<proteinExistence type="predicted"/>
<feature type="non-terminal residue" evidence="1">
    <location>
        <position position="1"/>
    </location>
</feature>
<protein>
    <submittedName>
        <fullName evidence="1">Uncharacterized protein</fullName>
    </submittedName>
</protein>
<sequence length="97" mass="11582">SRMIVLAKRFNVPAVIDDIRLYLNSKHCYEGLKIILFFGHDRPTMFCCNYEGKEHLDWKSIYKQIQRNPAYKAMDADETRDMFEWMMNITSKMNASH</sequence>
<dbReference type="Proteomes" id="UP001328107">
    <property type="component" value="Unassembled WGS sequence"/>
</dbReference>
<name>A0AAN4Z9Y8_9BILA</name>
<accession>A0AAN4Z9Y8</accession>
<evidence type="ECO:0000313" key="1">
    <source>
        <dbReference type="EMBL" id="GMR35156.1"/>
    </source>
</evidence>
<comment type="caution">
    <text evidence="1">The sequence shown here is derived from an EMBL/GenBank/DDBJ whole genome shotgun (WGS) entry which is preliminary data.</text>
</comment>
<gene>
    <name evidence="1" type="ORF">PMAYCL1PPCAC_05351</name>
</gene>
<keyword evidence="2" id="KW-1185">Reference proteome</keyword>
<evidence type="ECO:0000313" key="2">
    <source>
        <dbReference type="Proteomes" id="UP001328107"/>
    </source>
</evidence>
<dbReference type="EMBL" id="BTRK01000002">
    <property type="protein sequence ID" value="GMR35156.1"/>
    <property type="molecule type" value="Genomic_DNA"/>
</dbReference>
<reference evidence="2" key="1">
    <citation type="submission" date="2022-10" db="EMBL/GenBank/DDBJ databases">
        <title>Genome assembly of Pristionchus species.</title>
        <authorList>
            <person name="Yoshida K."/>
            <person name="Sommer R.J."/>
        </authorList>
    </citation>
    <scope>NUCLEOTIDE SEQUENCE [LARGE SCALE GENOMIC DNA]</scope>
    <source>
        <strain evidence="2">RS5460</strain>
    </source>
</reference>
<dbReference type="AlphaFoldDB" id="A0AAN4Z9Y8"/>
<organism evidence="1 2">
    <name type="scientific">Pristionchus mayeri</name>
    <dbReference type="NCBI Taxonomy" id="1317129"/>
    <lineage>
        <taxon>Eukaryota</taxon>
        <taxon>Metazoa</taxon>
        <taxon>Ecdysozoa</taxon>
        <taxon>Nematoda</taxon>
        <taxon>Chromadorea</taxon>
        <taxon>Rhabditida</taxon>
        <taxon>Rhabditina</taxon>
        <taxon>Diplogasteromorpha</taxon>
        <taxon>Diplogasteroidea</taxon>
        <taxon>Neodiplogasteridae</taxon>
        <taxon>Pristionchus</taxon>
    </lineage>
</organism>